<sequence length="86" mass="9855">MNVKINFTKKADKFFFKHEDIRDKFIQNIAKFISGERVDIKALSGTDEPIYRMRIGKFRVIFSINANGDIIVVVALDAGSRGDIYK</sequence>
<evidence type="ECO:0000313" key="2">
    <source>
        <dbReference type="Proteomes" id="UP000789803"/>
    </source>
</evidence>
<protein>
    <recommendedName>
        <fullName evidence="3">Type II toxin-antitoxin system RelE/ParE family toxin</fullName>
    </recommendedName>
</protein>
<dbReference type="EMBL" id="CAJHOF010000018">
    <property type="protein sequence ID" value="CAD7289583.1"/>
    <property type="molecule type" value="Genomic_DNA"/>
</dbReference>
<dbReference type="Gene3D" id="3.30.2310.20">
    <property type="entry name" value="RelE-like"/>
    <property type="match status" value="1"/>
</dbReference>
<reference evidence="1 2" key="1">
    <citation type="submission" date="2020-11" db="EMBL/GenBank/DDBJ databases">
        <authorList>
            <person name="Peeters C."/>
        </authorList>
    </citation>
    <scope>NUCLEOTIDE SEQUENCE [LARGE SCALE GENOMIC DNA]</scope>
    <source>
        <strain evidence="1 2">LMG 7974</strain>
    </source>
</reference>
<dbReference type="RefSeq" id="WP_229933435.1">
    <property type="nucleotide sequence ID" value="NZ_CAJHOF010000018.1"/>
</dbReference>
<accession>A0ABM8Q9B4</accession>
<dbReference type="Proteomes" id="UP000789803">
    <property type="component" value="Unassembled WGS sequence"/>
</dbReference>
<evidence type="ECO:0008006" key="3">
    <source>
        <dbReference type="Google" id="ProtNLM"/>
    </source>
</evidence>
<organism evidence="1 2">
    <name type="scientific">Campylobacter majalis</name>
    <dbReference type="NCBI Taxonomy" id="2790656"/>
    <lineage>
        <taxon>Bacteria</taxon>
        <taxon>Pseudomonadati</taxon>
        <taxon>Campylobacterota</taxon>
        <taxon>Epsilonproteobacteria</taxon>
        <taxon>Campylobacterales</taxon>
        <taxon>Campylobacteraceae</taxon>
        <taxon>Campylobacter</taxon>
    </lineage>
</organism>
<proteinExistence type="predicted"/>
<keyword evidence="2" id="KW-1185">Reference proteome</keyword>
<evidence type="ECO:0000313" key="1">
    <source>
        <dbReference type="EMBL" id="CAD7289583.1"/>
    </source>
</evidence>
<comment type="caution">
    <text evidence="1">The sequence shown here is derived from an EMBL/GenBank/DDBJ whole genome shotgun (WGS) entry which is preliminary data.</text>
</comment>
<dbReference type="InterPro" id="IPR035093">
    <property type="entry name" value="RelE/ParE_toxin_dom_sf"/>
</dbReference>
<name>A0ABM8Q9B4_9BACT</name>
<gene>
    <name evidence="1" type="ORF">LMG7974_01660</name>
</gene>
<dbReference type="SUPFAM" id="SSF143011">
    <property type="entry name" value="RelE-like"/>
    <property type="match status" value="1"/>
</dbReference>